<dbReference type="PRINTS" id="PR00028">
    <property type="entry name" value="POUDOMAIN"/>
</dbReference>
<dbReference type="PROSITE" id="PS51179">
    <property type="entry name" value="POU_3"/>
    <property type="match status" value="1"/>
</dbReference>
<feature type="coiled-coil region" evidence="8">
    <location>
        <begin position="402"/>
        <end position="429"/>
    </location>
</feature>
<dbReference type="InterPro" id="IPR001356">
    <property type="entry name" value="HD"/>
</dbReference>
<dbReference type="SMART" id="SM00352">
    <property type="entry name" value="POU"/>
    <property type="match status" value="1"/>
</dbReference>
<sequence>MAMDKPSTSTENDFDSLTLHDMFRTIGDQMTPRDVKVLKFIYSGIMADDILRKVYDGFSFLLALEKMDRIDETNFKHILDLLRIITRHDLTPYVTLKRRKTDIKLRVRAEYETHDSALVNVTSTKPTELERQLERFTQADTILKSRDIGSIVCDISFSELTYLDAFWRDYIDGSLLEALKGVFITDTLKQVVGQEAIKLLVSTPIKRLISYKMNGDVSQGEGSTGGGDASKPLNLATSASAAIQQLQNALLAGQFPMATGAAAQGGLLLQGGFAQPAVVPVSSGLAGIQLSAADLQQLQQLQQTIQQHQLQLQQVQTSQNQALQTAQTTQATQQFNAAPTLATLQGLTAANSPQIVLINTSQLGGASLQPFIIQNQIQQPVLQQTTQAAALTQPTPAPVLQSQNVSQQLKQLQQQQQQQQQQASESIKEPVELEEESMHLTIQPEENIDLEELEQFAKTFKRRRIELGFTQGDVGLAMGKLYGNDFSQTTISRFEALNLSFKNMCKLKPLLQKWLKDADMLSASPTTPVSGGSTIGNLSPEAIARRRKKRTSIDTSVRVALEKAFIQHPKPSSEEIANLAEDLNLEREVVRVWFCNRRQKQKRINPPSMSMNVTVNAQLNSPTNTSMNLSGSLNHLMAHSLSGNQSQTIGQTLNKPTVVNSVVGNQLLSNTQTISTGIQNPISINPSKKDMQVTSVDFSNPQEALHFSQAMPLELKLTNDKTNVNTNNFSSLAQQVLPMGLTLPVTSQPKIMNSSDFSVAQNGTNSNNQIFISGLQIPTSLTANQSELTISTSS</sequence>
<keyword evidence="14" id="KW-1185">Reference proteome</keyword>
<dbReference type="EMBL" id="CAJPWZ010001433">
    <property type="protein sequence ID" value="CAG2215020.1"/>
    <property type="molecule type" value="Genomic_DNA"/>
</dbReference>
<dbReference type="GO" id="GO:0000981">
    <property type="term" value="F:DNA-binding transcription factor activity, RNA polymerase II-specific"/>
    <property type="evidence" value="ECO:0007669"/>
    <property type="project" value="InterPro"/>
</dbReference>
<dbReference type="InterPro" id="IPR010982">
    <property type="entry name" value="Lambda_DNA-bd_dom_sf"/>
</dbReference>
<feature type="compositionally biased region" description="Polar residues" evidence="9">
    <location>
        <begin position="525"/>
        <end position="537"/>
    </location>
</feature>
<evidence type="ECO:0000256" key="3">
    <source>
        <dbReference type="ARBA" id="ARBA00023155"/>
    </source>
</evidence>
<dbReference type="GO" id="GO:0042981">
    <property type="term" value="P:regulation of apoptotic process"/>
    <property type="evidence" value="ECO:0007669"/>
    <property type="project" value="InterPro"/>
</dbReference>
<dbReference type="PROSITE" id="PS00027">
    <property type="entry name" value="HOMEOBOX_1"/>
    <property type="match status" value="1"/>
</dbReference>
<keyword evidence="7" id="KW-0804">Transcription</keyword>
<dbReference type="InterPro" id="IPR000327">
    <property type="entry name" value="POU_dom"/>
</dbReference>
<dbReference type="Pfam" id="PF00157">
    <property type="entry name" value="Pou"/>
    <property type="match status" value="1"/>
</dbReference>
<keyword evidence="4 5" id="KW-0539">Nucleus</keyword>
<dbReference type="InterPro" id="IPR009057">
    <property type="entry name" value="Homeodomain-like_sf"/>
</dbReference>
<dbReference type="PANTHER" id="PTHR11636:SF76">
    <property type="entry name" value="PROTEIN NUBBIN"/>
    <property type="match status" value="1"/>
</dbReference>
<protein>
    <recommendedName>
        <fullName evidence="7">POU domain protein</fullName>
    </recommendedName>
</protein>
<dbReference type="InterPro" id="IPR011029">
    <property type="entry name" value="DEATH-like_dom_sf"/>
</dbReference>
<feature type="domain" description="Homeobox" evidence="10">
    <location>
        <begin position="544"/>
        <end position="604"/>
    </location>
</feature>
<proteinExistence type="inferred from homology"/>
<dbReference type="GO" id="GO:0000978">
    <property type="term" value="F:RNA polymerase II cis-regulatory region sequence-specific DNA binding"/>
    <property type="evidence" value="ECO:0007669"/>
    <property type="project" value="TreeGrafter"/>
</dbReference>
<evidence type="ECO:0000313" key="14">
    <source>
        <dbReference type="Proteomes" id="UP000683360"/>
    </source>
</evidence>
<dbReference type="InterPro" id="IPR013847">
    <property type="entry name" value="POU"/>
</dbReference>
<dbReference type="SMART" id="SM00031">
    <property type="entry name" value="DED"/>
    <property type="match status" value="1"/>
</dbReference>
<evidence type="ECO:0000313" key="13">
    <source>
        <dbReference type="EMBL" id="CAG2215020.1"/>
    </source>
</evidence>
<dbReference type="Proteomes" id="UP000683360">
    <property type="component" value="Unassembled WGS sequence"/>
</dbReference>
<dbReference type="SMART" id="SM00389">
    <property type="entry name" value="HOX"/>
    <property type="match status" value="1"/>
</dbReference>
<dbReference type="Gene3D" id="1.10.533.10">
    <property type="entry name" value="Death Domain, Fas"/>
    <property type="match status" value="1"/>
</dbReference>
<dbReference type="PROSITE" id="PS00465">
    <property type="entry name" value="POU_2"/>
    <property type="match status" value="1"/>
</dbReference>
<evidence type="ECO:0000256" key="4">
    <source>
        <dbReference type="ARBA" id="ARBA00023242"/>
    </source>
</evidence>
<dbReference type="PROSITE" id="PS50071">
    <property type="entry name" value="HOMEOBOX_2"/>
    <property type="match status" value="1"/>
</dbReference>
<evidence type="ECO:0000259" key="11">
    <source>
        <dbReference type="PROSITE" id="PS50168"/>
    </source>
</evidence>
<feature type="domain" description="POU-specific" evidence="12">
    <location>
        <begin position="445"/>
        <end position="519"/>
    </location>
</feature>
<accession>A0A8S3RZL2</accession>
<feature type="region of interest" description="Disordered" evidence="9">
    <location>
        <begin position="525"/>
        <end position="549"/>
    </location>
</feature>
<dbReference type="PROSITE" id="PS50168">
    <property type="entry name" value="DED"/>
    <property type="match status" value="1"/>
</dbReference>
<dbReference type="PROSITE" id="PS00035">
    <property type="entry name" value="POU_1"/>
    <property type="match status" value="1"/>
</dbReference>
<dbReference type="Pfam" id="PF20694">
    <property type="entry name" value="TRADD-like_N"/>
    <property type="match status" value="1"/>
</dbReference>
<evidence type="ECO:0000256" key="8">
    <source>
        <dbReference type="SAM" id="Coils"/>
    </source>
</evidence>
<keyword evidence="3 5" id="KW-0371">Homeobox</keyword>
<dbReference type="AlphaFoldDB" id="A0A8S3RZL2"/>
<evidence type="ECO:0000259" key="12">
    <source>
        <dbReference type="PROSITE" id="PS51179"/>
    </source>
</evidence>
<dbReference type="GO" id="GO:0005634">
    <property type="term" value="C:nucleus"/>
    <property type="evidence" value="ECO:0007669"/>
    <property type="project" value="UniProtKB-SubCell"/>
</dbReference>
<dbReference type="Gene3D" id="1.10.260.40">
    <property type="entry name" value="lambda repressor-like DNA-binding domains"/>
    <property type="match status" value="1"/>
</dbReference>
<keyword evidence="2 5" id="KW-0238">DNA-binding</keyword>
<dbReference type="InterPro" id="IPR049341">
    <property type="entry name" value="TRADD-like_N"/>
</dbReference>
<evidence type="ECO:0000256" key="6">
    <source>
        <dbReference type="RuleBase" id="RU000682"/>
    </source>
</evidence>
<reference evidence="13" key="1">
    <citation type="submission" date="2021-03" db="EMBL/GenBank/DDBJ databases">
        <authorList>
            <person name="Bekaert M."/>
        </authorList>
    </citation>
    <scope>NUCLEOTIDE SEQUENCE</scope>
</reference>
<feature type="DNA-binding region" description="Homeobox" evidence="5">
    <location>
        <begin position="546"/>
        <end position="605"/>
    </location>
</feature>
<dbReference type="Gene3D" id="1.10.10.60">
    <property type="entry name" value="Homeodomain-like"/>
    <property type="match status" value="1"/>
</dbReference>
<evidence type="ECO:0000256" key="5">
    <source>
        <dbReference type="PROSITE-ProRule" id="PRU00108"/>
    </source>
</evidence>
<dbReference type="SUPFAM" id="SSF46689">
    <property type="entry name" value="Homeodomain-like"/>
    <property type="match status" value="1"/>
</dbReference>
<organism evidence="13 14">
    <name type="scientific">Mytilus edulis</name>
    <name type="common">Blue mussel</name>
    <dbReference type="NCBI Taxonomy" id="6550"/>
    <lineage>
        <taxon>Eukaryota</taxon>
        <taxon>Metazoa</taxon>
        <taxon>Spiralia</taxon>
        <taxon>Lophotrochozoa</taxon>
        <taxon>Mollusca</taxon>
        <taxon>Bivalvia</taxon>
        <taxon>Autobranchia</taxon>
        <taxon>Pteriomorphia</taxon>
        <taxon>Mytilida</taxon>
        <taxon>Mytiloidea</taxon>
        <taxon>Mytilidae</taxon>
        <taxon>Mytilinae</taxon>
        <taxon>Mytilus</taxon>
    </lineage>
</organism>
<dbReference type="Pfam" id="PF00046">
    <property type="entry name" value="Homeodomain"/>
    <property type="match status" value="1"/>
</dbReference>
<comment type="caution">
    <text evidence="13">The sequence shown here is derived from an EMBL/GenBank/DDBJ whole genome shotgun (WGS) entry which is preliminary data.</text>
</comment>
<dbReference type="InterPro" id="IPR001875">
    <property type="entry name" value="DED_dom"/>
</dbReference>
<comment type="subcellular location">
    <subcellularLocation>
        <location evidence="1 5 6">Nucleus</location>
    </subcellularLocation>
</comment>
<dbReference type="InterPro" id="IPR050255">
    <property type="entry name" value="POU_domain_TF"/>
</dbReference>
<dbReference type="FunFam" id="1.10.260.40:FF:000001">
    <property type="entry name" value="POU domain protein"/>
    <property type="match status" value="1"/>
</dbReference>
<dbReference type="OrthoDB" id="6358449at2759"/>
<evidence type="ECO:0000256" key="1">
    <source>
        <dbReference type="ARBA" id="ARBA00004123"/>
    </source>
</evidence>
<keyword evidence="8" id="KW-0175">Coiled coil</keyword>
<dbReference type="PANTHER" id="PTHR11636">
    <property type="entry name" value="POU DOMAIN"/>
    <property type="match status" value="1"/>
</dbReference>
<comment type="similarity">
    <text evidence="7">Belongs to the POU transcription factor family.</text>
</comment>
<dbReference type="Pfam" id="PF01335">
    <property type="entry name" value="DED"/>
    <property type="match status" value="1"/>
</dbReference>
<name>A0A8S3RZL2_MYTED</name>
<evidence type="ECO:0000256" key="2">
    <source>
        <dbReference type="ARBA" id="ARBA00023125"/>
    </source>
</evidence>
<dbReference type="CDD" id="cd00086">
    <property type="entry name" value="homeodomain"/>
    <property type="match status" value="1"/>
</dbReference>
<dbReference type="SUPFAM" id="SSF47413">
    <property type="entry name" value="lambda repressor-like DNA-binding domains"/>
    <property type="match status" value="1"/>
</dbReference>
<evidence type="ECO:0000256" key="7">
    <source>
        <dbReference type="RuleBase" id="RU361194"/>
    </source>
</evidence>
<evidence type="ECO:0000256" key="9">
    <source>
        <dbReference type="SAM" id="MobiDB-lite"/>
    </source>
</evidence>
<dbReference type="InterPro" id="IPR017970">
    <property type="entry name" value="Homeobox_CS"/>
</dbReference>
<dbReference type="SUPFAM" id="SSF47986">
    <property type="entry name" value="DEATH domain"/>
    <property type="match status" value="1"/>
</dbReference>
<gene>
    <name evidence="13" type="ORF">MEDL_28813</name>
</gene>
<evidence type="ECO:0000259" key="10">
    <source>
        <dbReference type="PROSITE" id="PS50071"/>
    </source>
</evidence>
<feature type="domain" description="DED" evidence="11">
    <location>
        <begin position="18"/>
        <end position="96"/>
    </location>
</feature>